<gene>
    <name evidence="9" type="ORF">VOLCADRAFT_87629</name>
</gene>
<dbReference type="KEGG" id="vcn:VOLCADRAFT_87629"/>
<feature type="compositionally biased region" description="Basic and acidic residues" evidence="6">
    <location>
        <begin position="1248"/>
        <end position="1272"/>
    </location>
</feature>
<dbReference type="Proteomes" id="UP000001058">
    <property type="component" value="Unassembled WGS sequence"/>
</dbReference>
<feature type="compositionally biased region" description="Low complexity" evidence="6">
    <location>
        <begin position="1216"/>
        <end position="1229"/>
    </location>
</feature>
<dbReference type="PANTHER" id="PTHR48039:SF5">
    <property type="entry name" value="RNA-BINDING PROTEIN 28"/>
    <property type="match status" value="1"/>
</dbReference>
<feature type="domain" description="RRM" evidence="8">
    <location>
        <begin position="696"/>
        <end position="782"/>
    </location>
</feature>
<keyword evidence="10" id="KW-1185">Reference proteome</keyword>
<keyword evidence="7" id="KW-0472">Membrane</keyword>
<feature type="region of interest" description="Disordered" evidence="6">
    <location>
        <begin position="272"/>
        <end position="321"/>
    </location>
</feature>
<feature type="region of interest" description="Disordered" evidence="6">
    <location>
        <begin position="482"/>
        <end position="694"/>
    </location>
</feature>
<name>D8TLU3_VOLCA</name>
<keyword evidence="7" id="KW-0812">Transmembrane</keyword>
<dbReference type="PROSITE" id="PS50102">
    <property type="entry name" value="RRM"/>
    <property type="match status" value="4"/>
</dbReference>
<evidence type="ECO:0000256" key="2">
    <source>
        <dbReference type="ARBA" id="ARBA00022737"/>
    </source>
</evidence>
<dbReference type="GeneID" id="9620307"/>
<dbReference type="Pfam" id="PF00076">
    <property type="entry name" value="RRM_1"/>
    <property type="match status" value="4"/>
</dbReference>
<dbReference type="InterPro" id="IPR012677">
    <property type="entry name" value="Nucleotide-bd_a/b_plait_sf"/>
</dbReference>
<keyword evidence="7" id="KW-1133">Transmembrane helix</keyword>
<feature type="compositionally biased region" description="Acidic residues" evidence="6">
    <location>
        <begin position="1091"/>
        <end position="1101"/>
    </location>
</feature>
<organism evidence="10">
    <name type="scientific">Volvox carteri f. nagariensis</name>
    <dbReference type="NCBI Taxonomy" id="3068"/>
    <lineage>
        <taxon>Eukaryota</taxon>
        <taxon>Viridiplantae</taxon>
        <taxon>Chlorophyta</taxon>
        <taxon>core chlorophytes</taxon>
        <taxon>Chlorophyceae</taxon>
        <taxon>CS clade</taxon>
        <taxon>Chlamydomonadales</taxon>
        <taxon>Volvocaceae</taxon>
        <taxon>Volvox</taxon>
    </lineage>
</organism>
<feature type="compositionally biased region" description="Basic and acidic residues" evidence="6">
    <location>
        <begin position="1123"/>
        <end position="1133"/>
    </location>
</feature>
<feature type="region of interest" description="Disordered" evidence="6">
    <location>
        <begin position="1007"/>
        <end position="1326"/>
    </location>
</feature>
<feature type="compositionally biased region" description="Polar residues" evidence="6">
    <location>
        <begin position="684"/>
        <end position="694"/>
    </location>
</feature>
<evidence type="ECO:0000313" key="10">
    <source>
        <dbReference type="Proteomes" id="UP000001058"/>
    </source>
</evidence>
<dbReference type="InterPro" id="IPR000504">
    <property type="entry name" value="RRM_dom"/>
</dbReference>
<feature type="compositionally biased region" description="Basic and acidic residues" evidence="6">
    <location>
        <begin position="136"/>
        <end position="145"/>
    </location>
</feature>
<dbReference type="eggNOG" id="KOG0127">
    <property type="taxonomic scope" value="Eukaryota"/>
</dbReference>
<feature type="transmembrane region" description="Helical" evidence="7">
    <location>
        <begin position="418"/>
        <end position="436"/>
    </location>
</feature>
<feature type="compositionally biased region" description="Acidic residues" evidence="6">
    <location>
        <begin position="484"/>
        <end position="581"/>
    </location>
</feature>
<sequence length="1345" mass="143968">MAAKDLRTVFIRGVSFDANEKDLEALFSDVGPVKQCFLVRVKGQPKHRGFGFVQYSLPEDAERAVTEYNGKSLKGRKLQVELADKRAPLEERKKKRKLGQDCGDDGGNVAPGAAAGGSAPHPALPGATYPAAEASTAEKKPRGKDPASAAADVGQPDGGAVPVTAAATQPPRKRQRADGAAAAAATAASAAEKHKFLRAVAVGNLTPQSIPQAIALARRVAPVESVMNPAPADIVQQAKLEGDGCSGSVVIVVYKTVKDAMHAVTQLHNKTLELRNGAGGGGGGGGGKKGSQKGRKGQQQQVEEDGDGDGGDQQQQQQQQRLTTLWARGVKGEGAHVKQWRVIVRNLPFKATEAALLEALTPAGFVWELRLPRGPDGRLKGFAFAAFTILWAAWWWLTGRCPRLNTSRPEGRRRRRRRAVAVLVLVLVLAAIAAMLNPKIQIGLHPLRRCTRSDRVLRPRMYVRLCACMYGVSWIYVSYAGSEDPGDEEGEGEGEEGQEVEEEDGGVDGEEDEDEEDEEEEIGFSSDDDDDDEVDDDDDDDDDDGEAEAEVRDSEEEEEDDEDEGEEEEEEEEEVLDEEELAASQERGMISNVQRAVRDEHEDGQQQQQQGMQQGAAADQMNNRIKGRKDTAPANAAATSGKGTAAAAAAPQREEQERPPKRQTWQGEEAEDPDADDGEARPTTGPSKASASSLSTTVFVRGLPLDATKEQLQARLELFGPVKACRLVMDKASGKPKGTAFVEFREEEAAGRAAAACSRGRRNEGPGITLSGRQLDVDLAVSGEDARKIATDRVASKAASKDRRNLYLAKEGHITEGSPAWNGMARRKRAAEEKNTKLRSPNFVISRTRLSVRNIPPNWTEGQLRKMFAEAVRQRATKENPRVVQVPFTGPIANTVGCLLEFGGEGLGFLLDIKKKANGVCSAPWKEECVFRVKAKILREQDRYDASGARKSKGLGFVEFESHDHALAALRQLNNNPGTPWGRERRPIVEFAIDNVKVLKKIEHLREKTKARQQQQQGQQENGDMANGGGGRSDRSGSRGKKGLEGKGAPARAGVVEEEEEGGADTQPTVAADKKGKKGKKAKTTGAARGEEEEAEEEADADGGAGGDGTALSQRQRKRQRQKERVERKKALLKEGGVQALVEAVEVDRKQRQQAGDGWAYGGGAAVGGGGGKGQTAKGSQPRKVTPSQQQQQQRHQPQQRKRKAEEEDLDRIAREGLAAEAAARGGDAAAKRRRRGGKVAGEEGEGGGDRLDRLVEQYRAKLSGERPKTKISDSNSNASKAGGRGGGRGGKKGGPKGSGKGDTAKAAKGSGAKAGGGRGDGSSGNVAALVAGAASGGLRRWFDG</sequence>
<feature type="compositionally biased region" description="Gly residues" evidence="6">
    <location>
        <begin position="1159"/>
        <end position="1174"/>
    </location>
</feature>
<comment type="subcellular location">
    <subcellularLocation>
        <location evidence="1">Nucleus</location>
    </subcellularLocation>
</comment>
<dbReference type="GO" id="GO:0005634">
    <property type="term" value="C:nucleus"/>
    <property type="evidence" value="ECO:0007669"/>
    <property type="project" value="UniProtKB-SubCell"/>
</dbReference>
<feature type="compositionally biased region" description="Low complexity" evidence="6">
    <location>
        <begin position="636"/>
        <end position="651"/>
    </location>
</feature>
<dbReference type="CDD" id="cd12416">
    <property type="entry name" value="RRM4_RBM28_like"/>
    <property type="match status" value="1"/>
</dbReference>
<evidence type="ECO:0000256" key="3">
    <source>
        <dbReference type="ARBA" id="ARBA00022884"/>
    </source>
</evidence>
<dbReference type="STRING" id="3068.D8TLU3"/>
<feature type="compositionally biased region" description="Gly residues" evidence="6">
    <location>
        <begin position="277"/>
        <end position="289"/>
    </location>
</feature>
<dbReference type="SUPFAM" id="SSF54928">
    <property type="entry name" value="RNA-binding domain, RBD"/>
    <property type="match status" value="4"/>
</dbReference>
<evidence type="ECO:0000256" key="6">
    <source>
        <dbReference type="SAM" id="MobiDB-lite"/>
    </source>
</evidence>
<feature type="compositionally biased region" description="Acidic residues" evidence="6">
    <location>
        <begin position="668"/>
        <end position="677"/>
    </location>
</feature>
<dbReference type="Gene3D" id="3.30.70.330">
    <property type="match status" value="4"/>
</dbReference>
<evidence type="ECO:0000256" key="7">
    <source>
        <dbReference type="SAM" id="Phobius"/>
    </source>
</evidence>
<evidence type="ECO:0000259" key="8">
    <source>
        <dbReference type="PROSITE" id="PS50102"/>
    </source>
</evidence>
<dbReference type="GO" id="GO:0003729">
    <property type="term" value="F:mRNA binding"/>
    <property type="evidence" value="ECO:0007669"/>
    <property type="project" value="TreeGrafter"/>
</dbReference>
<dbReference type="InterPro" id="IPR051945">
    <property type="entry name" value="RRM_MRD1_RNA_proc_ribogen"/>
</dbReference>
<feature type="compositionally biased region" description="Low complexity" evidence="6">
    <location>
        <begin position="1175"/>
        <end position="1197"/>
    </location>
</feature>
<reference evidence="9 10" key="1">
    <citation type="journal article" date="2010" name="Science">
        <title>Genomic analysis of organismal complexity in the multicellular green alga Volvox carteri.</title>
        <authorList>
            <person name="Prochnik S.E."/>
            <person name="Umen J."/>
            <person name="Nedelcu A.M."/>
            <person name="Hallmann A."/>
            <person name="Miller S.M."/>
            <person name="Nishii I."/>
            <person name="Ferris P."/>
            <person name="Kuo A."/>
            <person name="Mitros T."/>
            <person name="Fritz-Laylin L.K."/>
            <person name="Hellsten U."/>
            <person name="Chapman J."/>
            <person name="Simakov O."/>
            <person name="Rensing S.A."/>
            <person name="Terry A."/>
            <person name="Pangilinan J."/>
            <person name="Kapitonov V."/>
            <person name="Jurka J."/>
            <person name="Salamov A."/>
            <person name="Shapiro H."/>
            <person name="Schmutz J."/>
            <person name="Grimwood J."/>
            <person name="Lindquist E."/>
            <person name="Lucas S."/>
            <person name="Grigoriev I.V."/>
            <person name="Schmitt R."/>
            <person name="Kirk D."/>
            <person name="Rokhsar D.S."/>
        </authorList>
    </citation>
    <scope>NUCLEOTIDE SEQUENCE [LARGE SCALE GENOMIC DNA]</scope>
    <source>
        <strain evidence="10">f. Nagariensis / Eve</strain>
    </source>
</reference>
<accession>D8TLU3</accession>
<protein>
    <recommendedName>
        <fullName evidence="8">RRM domain-containing protein</fullName>
    </recommendedName>
</protein>
<dbReference type="OrthoDB" id="439808at2759"/>
<feature type="region of interest" description="Disordered" evidence="6">
    <location>
        <begin position="84"/>
        <end position="180"/>
    </location>
</feature>
<dbReference type="EMBL" id="GL378327">
    <property type="protein sequence ID" value="EFJ51524.1"/>
    <property type="molecule type" value="Genomic_DNA"/>
</dbReference>
<dbReference type="PANTHER" id="PTHR48039">
    <property type="entry name" value="RNA-BINDING MOTIF PROTEIN 14B"/>
    <property type="match status" value="1"/>
</dbReference>
<dbReference type="FunCoup" id="D8TLU3">
    <property type="interactions" value="1616"/>
</dbReference>
<feature type="compositionally biased region" description="Low complexity" evidence="6">
    <location>
        <begin position="158"/>
        <end position="170"/>
    </location>
</feature>
<dbReference type="eggNOG" id="KOG1808">
    <property type="taxonomic scope" value="Eukaryota"/>
</dbReference>
<evidence type="ECO:0000256" key="5">
    <source>
        <dbReference type="PROSITE-ProRule" id="PRU00176"/>
    </source>
</evidence>
<evidence type="ECO:0000313" key="9">
    <source>
        <dbReference type="EMBL" id="EFJ51524.1"/>
    </source>
</evidence>
<feature type="compositionally biased region" description="Low complexity" evidence="6">
    <location>
        <begin position="107"/>
        <end position="127"/>
    </location>
</feature>
<dbReference type="SMART" id="SM00360">
    <property type="entry name" value="RRM"/>
    <property type="match status" value="4"/>
</dbReference>
<dbReference type="InParanoid" id="D8TLU3"/>
<dbReference type="InterPro" id="IPR035979">
    <property type="entry name" value="RBD_domain_sf"/>
</dbReference>
<keyword evidence="3 5" id="KW-0694">RNA-binding</keyword>
<dbReference type="CDD" id="cd12413">
    <property type="entry name" value="RRM1_RBM28_like"/>
    <property type="match status" value="1"/>
</dbReference>
<proteinExistence type="predicted"/>
<feature type="compositionally biased region" description="Basic and acidic residues" evidence="6">
    <location>
        <begin position="1032"/>
        <end position="1045"/>
    </location>
</feature>
<feature type="transmembrane region" description="Helical" evidence="7">
    <location>
        <begin position="379"/>
        <end position="397"/>
    </location>
</feature>
<keyword evidence="4" id="KW-0539">Nucleus</keyword>
<evidence type="ECO:0000256" key="4">
    <source>
        <dbReference type="ARBA" id="ARBA00023242"/>
    </source>
</evidence>
<feature type="domain" description="RRM" evidence="8">
    <location>
        <begin position="848"/>
        <end position="994"/>
    </location>
</feature>
<dbReference type="RefSeq" id="XP_002947476.1">
    <property type="nucleotide sequence ID" value="XM_002947430.1"/>
</dbReference>
<feature type="compositionally biased region" description="Low complexity" evidence="6">
    <location>
        <begin position="605"/>
        <end position="621"/>
    </location>
</feature>
<keyword evidence="2" id="KW-0677">Repeat</keyword>
<feature type="compositionally biased region" description="Gly residues" evidence="6">
    <location>
        <begin position="1313"/>
        <end position="1323"/>
    </location>
</feature>
<evidence type="ECO:0000256" key="1">
    <source>
        <dbReference type="ARBA" id="ARBA00004123"/>
    </source>
</evidence>
<feature type="domain" description="RRM" evidence="8">
    <location>
        <begin position="340"/>
        <end position="421"/>
    </location>
</feature>
<feature type="domain" description="RRM" evidence="8">
    <location>
        <begin position="7"/>
        <end position="85"/>
    </location>
</feature>